<protein>
    <submittedName>
        <fullName evidence="2">Uncharacterized protein</fullName>
    </submittedName>
</protein>
<feature type="transmembrane region" description="Helical" evidence="1">
    <location>
        <begin position="184"/>
        <end position="213"/>
    </location>
</feature>
<organism evidence="2 3">
    <name type="scientific">Anaerocolumna aminovalerica</name>
    <dbReference type="NCBI Taxonomy" id="1527"/>
    <lineage>
        <taxon>Bacteria</taxon>
        <taxon>Bacillati</taxon>
        <taxon>Bacillota</taxon>
        <taxon>Clostridia</taxon>
        <taxon>Lachnospirales</taxon>
        <taxon>Lachnospiraceae</taxon>
        <taxon>Anaerocolumna</taxon>
    </lineage>
</organism>
<keyword evidence="1" id="KW-1133">Transmembrane helix</keyword>
<sequence length="368" mass="42938">MLELLKKQSIKQSRKIIGFSIGAMILILILFGSSFIKNFKGPVDLNSLSLDEIPNSYVEYDIDFIYDVFAEKYNEYEDGRQESTDMYYIITLSQEKIIALHVDKKHFYTTQKLYEDSYDYITQTTLEPPATWKVKGTINKLDEKPLEYYNSYFSEATSFTPEEIEALTMPYVLEVGYVGKYDSFMINIAFVLFIILLSCILLILFQGLSGIYINPIKKYIKKHSDSVNIERLEADYLNGKSIDNVKVGQNWTFFFNGLRAHVVKNEDLIWIYRQERTHRFYGLNIYQMKSLIMLTKDKKKHIATLKDAYDIDYVIETLSQDHPHIVTGYSDELAKCFKKDYETFIKIPYANENNTDNNQESATTSEAE</sequence>
<reference evidence="2 3" key="1">
    <citation type="submission" date="2016-10" db="EMBL/GenBank/DDBJ databases">
        <authorList>
            <person name="de Groot N.N."/>
        </authorList>
    </citation>
    <scope>NUCLEOTIDE SEQUENCE [LARGE SCALE GENOMIC DNA]</scope>
    <source>
        <strain evidence="2 3">DSM 1283</strain>
    </source>
</reference>
<evidence type="ECO:0000313" key="2">
    <source>
        <dbReference type="EMBL" id="SFO52544.1"/>
    </source>
</evidence>
<dbReference type="Proteomes" id="UP000198806">
    <property type="component" value="Unassembled WGS sequence"/>
</dbReference>
<accession>A0A1I5HW22</accession>
<dbReference type="InterPro" id="IPR046555">
    <property type="entry name" value="DUF6709"/>
</dbReference>
<keyword evidence="1" id="KW-0812">Transmembrane</keyword>
<keyword evidence="3" id="KW-1185">Reference proteome</keyword>
<proteinExistence type="predicted"/>
<evidence type="ECO:0000256" key="1">
    <source>
        <dbReference type="SAM" id="Phobius"/>
    </source>
</evidence>
<keyword evidence="1" id="KW-0472">Membrane</keyword>
<dbReference type="OrthoDB" id="1956953at2"/>
<dbReference type="EMBL" id="FOWD01000036">
    <property type="protein sequence ID" value="SFO52544.1"/>
    <property type="molecule type" value="Genomic_DNA"/>
</dbReference>
<dbReference type="RefSeq" id="WP_091687885.1">
    <property type="nucleotide sequence ID" value="NZ_BAABFM010000061.1"/>
</dbReference>
<dbReference type="Pfam" id="PF20456">
    <property type="entry name" value="DUF6709"/>
    <property type="match status" value="1"/>
</dbReference>
<evidence type="ECO:0000313" key="3">
    <source>
        <dbReference type="Proteomes" id="UP000198806"/>
    </source>
</evidence>
<gene>
    <name evidence="2" type="ORF">SAMN04489757_1361</name>
</gene>
<feature type="transmembrane region" description="Helical" evidence="1">
    <location>
        <begin position="16"/>
        <end position="36"/>
    </location>
</feature>
<dbReference type="AlphaFoldDB" id="A0A1I5HW22"/>
<name>A0A1I5HW22_9FIRM</name>